<evidence type="ECO:0000313" key="2">
    <source>
        <dbReference type="EMBL" id="PBK67404.1"/>
    </source>
</evidence>
<proteinExistence type="predicted"/>
<sequence length="222" mass="24621">MTSVERIGEAVEGWEWASDSERQQSLKREPTTSQAHTTQEIIGTMDSTHRPDVYAVSYLQPLMGNATNPPPFCRLLYRYEDFDYQHFFREQPSYSSSTFGSSSSCASFSFVSSASLSLFFPVPFSCPVPVPVPVVSHALLFLFHCLRSHCVPVFPCLDPASVYCACCLVPFVLSTTHGSVRHVSHLCMVMLVSLPLRGVPVLTLPFHFVTFDVLVSPSAQST</sequence>
<reference evidence="3" key="1">
    <citation type="journal article" date="2017" name="Nat. Ecol. Evol.">
        <title>Genome expansion and lineage-specific genetic innovations in the forest pathogenic fungi Armillaria.</title>
        <authorList>
            <person name="Sipos G."/>
            <person name="Prasanna A.N."/>
            <person name="Walter M.C."/>
            <person name="O'Connor E."/>
            <person name="Balint B."/>
            <person name="Krizsan K."/>
            <person name="Kiss B."/>
            <person name="Hess J."/>
            <person name="Varga T."/>
            <person name="Slot J."/>
            <person name="Riley R."/>
            <person name="Boka B."/>
            <person name="Rigling D."/>
            <person name="Barry K."/>
            <person name="Lee J."/>
            <person name="Mihaltcheva S."/>
            <person name="LaButti K."/>
            <person name="Lipzen A."/>
            <person name="Waldron R."/>
            <person name="Moloney N.M."/>
            <person name="Sperisen C."/>
            <person name="Kredics L."/>
            <person name="Vagvoelgyi C."/>
            <person name="Patrignani A."/>
            <person name="Fitzpatrick D."/>
            <person name="Nagy I."/>
            <person name="Doyle S."/>
            <person name="Anderson J.B."/>
            <person name="Grigoriev I.V."/>
            <person name="Gueldener U."/>
            <person name="Muensterkoetter M."/>
            <person name="Nagy L.G."/>
        </authorList>
    </citation>
    <scope>NUCLEOTIDE SEQUENCE [LARGE SCALE GENOMIC DNA]</scope>
    <source>
        <strain evidence="3">28-4</strain>
    </source>
</reference>
<feature type="compositionally biased region" description="Basic and acidic residues" evidence="1">
    <location>
        <begin position="19"/>
        <end position="30"/>
    </location>
</feature>
<accession>A0A2H3BER7</accession>
<gene>
    <name evidence="2" type="ORF">ARMSODRAFT_307285</name>
</gene>
<dbReference type="AlphaFoldDB" id="A0A2H3BER7"/>
<evidence type="ECO:0000313" key="3">
    <source>
        <dbReference type="Proteomes" id="UP000218334"/>
    </source>
</evidence>
<dbReference type="EMBL" id="KZ293436">
    <property type="protein sequence ID" value="PBK67404.1"/>
    <property type="molecule type" value="Genomic_DNA"/>
</dbReference>
<name>A0A2H3BER7_9AGAR</name>
<feature type="region of interest" description="Disordered" evidence="1">
    <location>
        <begin position="16"/>
        <end position="39"/>
    </location>
</feature>
<evidence type="ECO:0000256" key="1">
    <source>
        <dbReference type="SAM" id="MobiDB-lite"/>
    </source>
</evidence>
<organism evidence="2 3">
    <name type="scientific">Armillaria solidipes</name>
    <dbReference type="NCBI Taxonomy" id="1076256"/>
    <lineage>
        <taxon>Eukaryota</taxon>
        <taxon>Fungi</taxon>
        <taxon>Dikarya</taxon>
        <taxon>Basidiomycota</taxon>
        <taxon>Agaricomycotina</taxon>
        <taxon>Agaricomycetes</taxon>
        <taxon>Agaricomycetidae</taxon>
        <taxon>Agaricales</taxon>
        <taxon>Marasmiineae</taxon>
        <taxon>Physalacriaceae</taxon>
        <taxon>Armillaria</taxon>
    </lineage>
</organism>
<protein>
    <submittedName>
        <fullName evidence="2">Uncharacterized protein</fullName>
    </submittedName>
</protein>
<keyword evidence="3" id="KW-1185">Reference proteome</keyword>
<dbReference type="Proteomes" id="UP000218334">
    <property type="component" value="Unassembled WGS sequence"/>
</dbReference>